<dbReference type="EMBL" id="BMAU01021272">
    <property type="protein sequence ID" value="GFY07359.1"/>
    <property type="molecule type" value="Genomic_DNA"/>
</dbReference>
<keyword evidence="3" id="KW-1185">Reference proteome</keyword>
<dbReference type="AlphaFoldDB" id="A0A8X6VHB9"/>
<protein>
    <submittedName>
        <fullName evidence="2">Transposable element Tc1 transposase</fullName>
    </submittedName>
</protein>
<name>A0A8X6VHB9_TRICX</name>
<gene>
    <name evidence="2" type="primary">X975_22190</name>
    <name evidence="2" type="ORF">TNCV_5085441</name>
</gene>
<dbReference type="GO" id="GO:0015074">
    <property type="term" value="P:DNA integration"/>
    <property type="evidence" value="ECO:0007669"/>
    <property type="project" value="InterPro"/>
</dbReference>
<reference evidence="2" key="1">
    <citation type="submission" date="2020-08" db="EMBL/GenBank/DDBJ databases">
        <title>Multicomponent nature underlies the extraordinary mechanical properties of spider dragline silk.</title>
        <authorList>
            <person name="Kono N."/>
            <person name="Nakamura H."/>
            <person name="Mori M."/>
            <person name="Yoshida Y."/>
            <person name="Ohtoshi R."/>
            <person name="Malay A.D."/>
            <person name="Moran D.A.P."/>
            <person name="Tomita M."/>
            <person name="Numata K."/>
            <person name="Arakawa K."/>
        </authorList>
    </citation>
    <scope>NUCLEOTIDE SEQUENCE</scope>
</reference>
<dbReference type="Proteomes" id="UP000887159">
    <property type="component" value="Unassembled WGS sequence"/>
</dbReference>
<dbReference type="GO" id="GO:0006313">
    <property type="term" value="P:DNA transposition"/>
    <property type="evidence" value="ECO:0007669"/>
    <property type="project" value="InterPro"/>
</dbReference>
<evidence type="ECO:0000313" key="2">
    <source>
        <dbReference type="EMBL" id="GFY07359.1"/>
    </source>
</evidence>
<dbReference type="InterPro" id="IPR002492">
    <property type="entry name" value="Transposase_Tc1-like"/>
</dbReference>
<feature type="domain" description="Transposase Tc1-like" evidence="1">
    <location>
        <begin position="5"/>
        <end position="62"/>
    </location>
</feature>
<comment type="caution">
    <text evidence="2">The sequence shown here is derived from an EMBL/GenBank/DDBJ whole genome shotgun (WGS) entry which is preliminary data.</text>
</comment>
<sequence>MDHAATSRNIIQEIQSVPHHSVSVTIIRRRLQQNGMSASRPLLRLSLTGNHRHWRCQWCDERSTWTTEWNDIVLTDESRFWLLHHDDQIRV</sequence>
<evidence type="ECO:0000313" key="3">
    <source>
        <dbReference type="Proteomes" id="UP000887159"/>
    </source>
</evidence>
<proteinExistence type="predicted"/>
<accession>A0A8X6VHB9</accession>
<organism evidence="2 3">
    <name type="scientific">Trichonephila clavipes</name>
    <name type="common">Golden silk orbweaver</name>
    <name type="synonym">Nephila clavipes</name>
    <dbReference type="NCBI Taxonomy" id="2585209"/>
    <lineage>
        <taxon>Eukaryota</taxon>
        <taxon>Metazoa</taxon>
        <taxon>Ecdysozoa</taxon>
        <taxon>Arthropoda</taxon>
        <taxon>Chelicerata</taxon>
        <taxon>Arachnida</taxon>
        <taxon>Araneae</taxon>
        <taxon>Araneomorphae</taxon>
        <taxon>Entelegynae</taxon>
        <taxon>Araneoidea</taxon>
        <taxon>Nephilidae</taxon>
        <taxon>Trichonephila</taxon>
    </lineage>
</organism>
<dbReference type="GO" id="GO:0003677">
    <property type="term" value="F:DNA binding"/>
    <property type="evidence" value="ECO:0007669"/>
    <property type="project" value="InterPro"/>
</dbReference>
<dbReference type="Pfam" id="PF01498">
    <property type="entry name" value="HTH_Tnp_Tc3_2"/>
    <property type="match status" value="1"/>
</dbReference>
<evidence type="ECO:0000259" key="1">
    <source>
        <dbReference type="Pfam" id="PF01498"/>
    </source>
</evidence>